<dbReference type="Proteomes" id="UP000830116">
    <property type="component" value="Chromosome"/>
</dbReference>
<comment type="function">
    <text evidence="6">Relaxes both positive and negative superturns and exhibits a strong decatenase activity.</text>
</comment>
<dbReference type="InterPro" id="IPR015320">
    <property type="entry name" value="TopoVI_B_transducer"/>
</dbReference>
<comment type="subunit">
    <text evidence="6">Homodimer. Heterotetramer of two Top6A and two Top6B chains.</text>
</comment>
<feature type="binding site" evidence="6">
    <location>
        <begin position="108"/>
        <end position="115"/>
    </location>
    <ligand>
        <name>ATP</name>
        <dbReference type="ChEBI" id="CHEBI:30616"/>
    </ligand>
</feature>
<dbReference type="CDD" id="cd00823">
    <property type="entry name" value="TopoIIB_Trans"/>
    <property type="match status" value="1"/>
</dbReference>
<dbReference type="GO" id="GO:0003918">
    <property type="term" value="F:DNA topoisomerase type II (double strand cut, ATP-hydrolyzing) activity"/>
    <property type="evidence" value="ECO:0007669"/>
    <property type="project" value="UniProtKB-EC"/>
</dbReference>
<comment type="similarity">
    <text evidence="6">Belongs to the TOP6B family.</text>
</comment>
<dbReference type="InterPro" id="IPR020568">
    <property type="entry name" value="Ribosomal_Su5_D2-typ_SF"/>
</dbReference>
<evidence type="ECO:0000313" key="9">
    <source>
        <dbReference type="EMBL" id="UOF01289.1"/>
    </source>
</evidence>
<feature type="binding site" evidence="6">
    <location>
        <position position="436"/>
    </location>
    <ligand>
        <name>ATP</name>
        <dbReference type="ChEBI" id="CHEBI:30616"/>
    </ligand>
</feature>
<protein>
    <recommendedName>
        <fullName evidence="6">Type 2 DNA topoisomerase 6 subunit B</fullName>
        <ecNumber evidence="6">5.6.2.2</ecNumber>
    </recommendedName>
    <alternativeName>
        <fullName evidence="6">Type II DNA topoisomerase VI subunit B</fullName>
        <shortName evidence="6">TopoVI-B</shortName>
    </alternativeName>
</protein>
<keyword evidence="4 6" id="KW-0238">DNA-binding</keyword>
<evidence type="ECO:0000256" key="6">
    <source>
        <dbReference type="HAMAP-Rule" id="MF_00322"/>
    </source>
</evidence>
<gene>
    <name evidence="6" type="primary">top6B</name>
    <name evidence="9" type="ORF">MNR06_16465</name>
</gene>
<evidence type="ECO:0000256" key="2">
    <source>
        <dbReference type="ARBA" id="ARBA00022840"/>
    </source>
</evidence>
<dbReference type="PANTHER" id="PTHR48444:SF1">
    <property type="entry name" value="DNA TOPOISOMERASE 6 SUBUNIT B"/>
    <property type="match status" value="1"/>
</dbReference>
<evidence type="ECO:0000256" key="3">
    <source>
        <dbReference type="ARBA" id="ARBA00023029"/>
    </source>
</evidence>
<dbReference type="PANTHER" id="PTHR48444">
    <property type="entry name" value="DNA TOPOISOMERASE 6 SUBUNIT B"/>
    <property type="match status" value="1"/>
</dbReference>
<evidence type="ECO:0000313" key="10">
    <source>
        <dbReference type="Proteomes" id="UP000830116"/>
    </source>
</evidence>
<feature type="binding site" evidence="6">
    <location>
        <begin position="98"/>
        <end position="99"/>
    </location>
    <ligand>
        <name>ATP</name>
        <dbReference type="ChEBI" id="CHEBI:30616"/>
    </ligand>
</feature>
<proteinExistence type="inferred from homology"/>
<feature type="compositionally biased region" description="Basic and acidic residues" evidence="7">
    <location>
        <begin position="534"/>
        <end position="557"/>
    </location>
</feature>
<keyword evidence="5 6" id="KW-0413">Isomerase</keyword>
<dbReference type="RefSeq" id="WP_243537693.1">
    <property type="nucleotide sequence ID" value="NZ_CP093442.1"/>
</dbReference>
<feature type="region of interest" description="Disordered" evidence="7">
    <location>
        <begin position="534"/>
        <end position="581"/>
    </location>
</feature>
<evidence type="ECO:0000256" key="4">
    <source>
        <dbReference type="ARBA" id="ARBA00023125"/>
    </source>
</evidence>
<feature type="domain" description="DNA topoisomerase VI subunit B transducer" evidence="8">
    <location>
        <begin position="311"/>
        <end position="476"/>
    </location>
</feature>
<dbReference type="HAMAP" id="MF_00322">
    <property type="entry name" value="Top6B"/>
    <property type="match status" value="1"/>
</dbReference>
<dbReference type="NCBIfam" id="NF003218">
    <property type="entry name" value="PRK04184.1"/>
    <property type="match status" value="1"/>
</dbReference>
<dbReference type="EMBL" id="CP093442">
    <property type="protein sequence ID" value="UOF01289.1"/>
    <property type="molecule type" value="Genomic_DNA"/>
</dbReference>
<keyword evidence="2 6" id="KW-0067">ATP-binding</keyword>
<dbReference type="Gene3D" id="3.30.230.10">
    <property type="match status" value="1"/>
</dbReference>
<evidence type="ECO:0000256" key="5">
    <source>
        <dbReference type="ARBA" id="ARBA00023235"/>
    </source>
</evidence>
<evidence type="ECO:0000256" key="1">
    <source>
        <dbReference type="ARBA" id="ARBA00022741"/>
    </source>
</evidence>
<evidence type="ECO:0000256" key="7">
    <source>
        <dbReference type="SAM" id="MobiDB-lite"/>
    </source>
</evidence>
<dbReference type="EC" id="5.6.2.2" evidence="6"/>
<dbReference type="Pfam" id="PF09239">
    <property type="entry name" value="Topo-VIb_trans"/>
    <property type="match status" value="1"/>
</dbReference>
<dbReference type="SUPFAM" id="SSF55874">
    <property type="entry name" value="ATPase domain of HSP90 chaperone/DNA topoisomerase II/histidine kinase"/>
    <property type="match status" value="1"/>
</dbReference>
<dbReference type="Gene3D" id="1.10.8.50">
    <property type="match status" value="1"/>
</dbReference>
<keyword evidence="10" id="KW-1185">Reference proteome</keyword>
<accession>A0ABY4C9Y4</accession>
<dbReference type="SUPFAM" id="SSF54211">
    <property type="entry name" value="Ribosomal protein S5 domain 2-like"/>
    <property type="match status" value="1"/>
</dbReference>
<feature type="binding site" evidence="6">
    <location>
        <position position="77"/>
    </location>
    <ligand>
        <name>ATP</name>
        <dbReference type="ChEBI" id="CHEBI:30616"/>
    </ligand>
</feature>
<sequence length="581" mass="64148">MSKITKSSTAEYFAKNLQQVGFSSPLKAVLTTLKEAVDNSLDACEQAGILPDLLVEVSKVGTGSTKNTDLIRIVVEDNGPGIEGEDLAKVYGEYLASSKFGRGQCSRGQQGIGISAATTWAQMTNARGVNVVSKTKKMRKAISAQVDVDIKSNTGILKNKETFDWDRDHGTRVEFVLDGRIQLNGDGGLVTYLEGTILVNPHMTITYKLMENDFVTVNRVSQEVPQIPEASLPHPHTFKLGEFITHSTLFGKISLSKFLKTGFSRISDQSISDFTKQGLPKSLLEKPITSLNEDDFKKAFMAVQNTQLMAPSTKSVLTVGEESLSKSITRLGEIDFFAVVTRKPTICDFKPVVVEVALARFKDRNQEADSPVTLLRFANRVPLQFDKSGCAITWAIESVNWKSYGLAQPKDSLPLGQYVFAVSIVSPFIKFKNASKETIDASEELVAEIRLALIQAGQKLSRHIKKEVKEADLERKLAHIEQFGPILVEGLARIIKAPDSRKKKAEEGLRKLLGRDSEEAMADLEAAETKLLEQKKREKKKGIDHDDIEEDVIRSEDLVEEASVPQGTKKTTTKKTTGKKK</sequence>
<dbReference type="InterPro" id="IPR014721">
    <property type="entry name" value="Ribsml_uS5_D2-typ_fold_subgr"/>
</dbReference>
<keyword evidence="1 6" id="KW-0547">Nucleotide-binding</keyword>
<dbReference type="Pfam" id="PF13589">
    <property type="entry name" value="HATPase_c_3"/>
    <property type="match status" value="1"/>
</dbReference>
<feature type="binding site" evidence="6">
    <location>
        <position position="39"/>
    </location>
    <ligand>
        <name>ATP</name>
        <dbReference type="ChEBI" id="CHEBI:30616"/>
    </ligand>
</feature>
<organism evidence="9 10">
    <name type="scientific">Bdellovibrio reynosensis</name>
    <dbReference type="NCBI Taxonomy" id="2835041"/>
    <lineage>
        <taxon>Bacteria</taxon>
        <taxon>Pseudomonadati</taxon>
        <taxon>Bdellovibrionota</taxon>
        <taxon>Bdellovibrionia</taxon>
        <taxon>Bdellovibrionales</taxon>
        <taxon>Pseudobdellovibrionaceae</taxon>
        <taxon>Bdellovibrio</taxon>
    </lineage>
</organism>
<dbReference type="InterPro" id="IPR036890">
    <property type="entry name" value="HATPase_C_sf"/>
</dbReference>
<feature type="compositionally biased region" description="Basic residues" evidence="7">
    <location>
        <begin position="571"/>
        <end position="581"/>
    </location>
</feature>
<comment type="catalytic activity">
    <reaction evidence="6">
        <text>ATP-dependent breakage, passage and rejoining of double-stranded DNA.</text>
        <dbReference type="EC" id="5.6.2.2"/>
    </reaction>
</comment>
<evidence type="ECO:0000259" key="8">
    <source>
        <dbReference type="Pfam" id="PF09239"/>
    </source>
</evidence>
<name>A0ABY4C9Y4_9BACT</name>
<keyword evidence="3 6" id="KW-0799">Topoisomerase</keyword>
<dbReference type="Gene3D" id="3.30.565.10">
    <property type="entry name" value="Histidine kinase-like ATPase, C-terminal domain"/>
    <property type="match status" value="1"/>
</dbReference>
<reference evidence="9" key="1">
    <citation type="submission" date="2022-03" db="EMBL/GenBank/DDBJ databases">
        <title>Genome Identification and Characterization of new species Bdellovibrio reynosense LBG001 sp. nov. from a Mexico soil sample.</title>
        <authorList>
            <person name="Camilli A."/>
            <person name="Ajao Y."/>
            <person name="Guo X."/>
        </authorList>
    </citation>
    <scope>NUCLEOTIDE SEQUENCE</scope>
    <source>
        <strain evidence="9">LBG001</strain>
    </source>
</reference>
<dbReference type="NCBIfam" id="TIGR01052">
    <property type="entry name" value="top6b"/>
    <property type="match status" value="1"/>
</dbReference>
<dbReference type="InterPro" id="IPR005734">
    <property type="entry name" value="TopoVI_B"/>
</dbReference>